<dbReference type="GO" id="GO:0032267">
    <property type="term" value="F:tRNA(Ile)-lysidine synthase activity"/>
    <property type="evidence" value="ECO:0007669"/>
    <property type="project" value="UniProtKB-EC"/>
</dbReference>
<dbReference type="AlphaFoldDB" id="A0AAV7F656"/>
<evidence type="ECO:0000256" key="4">
    <source>
        <dbReference type="ARBA" id="ARBA00022741"/>
    </source>
</evidence>
<gene>
    <name evidence="8" type="ORF">H6P81_000592</name>
</gene>
<evidence type="ECO:0000256" key="5">
    <source>
        <dbReference type="ARBA" id="ARBA00022840"/>
    </source>
</evidence>
<dbReference type="SUPFAM" id="SSF52402">
    <property type="entry name" value="Adenine nucleotide alpha hydrolases-like"/>
    <property type="match status" value="1"/>
</dbReference>
<keyword evidence="5" id="KW-0067">ATP-binding</keyword>
<dbReference type="Gene3D" id="3.40.50.620">
    <property type="entry name" value="HUPs"/>
    <property type="match status" value="1"/>
</dbReference>
<dbReference type="PANTHER" id="PTHR43033">
    <property type="entry name" value="TRNA(ILE)-LYSIDINE SYNTHASE-RELATED"/>
    <property type="match status" value="1"/>
</dbReference>
<sequence>MKTLLLLCTLPPHRYDVKKMLCSLKISKFVSFSRLMCCKVSEGGEAASMIKFKETFSRRMAMAGIKPHHRIALGVSGGADSIGLCILASGWKKDALLDTDENFGCIDGLLGVVVDHRLRPESTEEAQHVCDMVFKMGIRCQIAACDWSNGRPKQGHLQEAARDKRYEIFQDVCIKEQIGVLLVAHHADDQAELFILRLSRNSGILGLAGMPFVSQLFGSCIHCYEENSSSDGILLVRPLLDLQKEDMYKICQVARQEWVEDPTNQKDVFARNRIRMSLRKVSSGVFKSELQSVISACRKTRSYVEHICGRLIDESVTVTQEGSATIDLAKLNPSKVEDIYLSKFIALVLQFVSQRHRPVRGRISRILLNYLRSSPCKTSLTAAGCFLSAVPSSRGTKILVCCSLDSPQPSRIQASPTYLFSSQQYSPFHDVVQIILEAKSHSNFLLPNALDVPLLHLTCSHEILSEAKKLNLVSESTLKSISLLQHEESKHFSVKREQNLSQELTYDTMSSSTSVREPLRYGRFCHFMNRFLIMWKLCADIAEDASLNKFNFNRCREEFNLDKLCSSCIMHTDTEVMVRHMIENDWLYLSRLSKDDVAKGCREDVVCSISAVEPKSEKISCAKYRQLSAHKALQALKSIPVSARRGLPVLVNSSDLLLSIPTIYFDHCPCLSVVAVFKPRVPLGGGYSSYH</sequence>
<dbReference type="InterPro" id="IPR014729">
    <property type="entry name" value="Rossmann-like_a/b/a_fold"/>
</dbReference>
<reference evidence="8 9" key="1">
    <citation type="submission" date="2021-07" db="EMBL/GenBank/DDBJ databases">
        <title>The Aristolochia fimbriata genome: insights into angiosperm evolution, floral development and chemical biosynthesis.</title>
        <authorList>
            <person name="Jiao Y."/>
        </authorList>
    </citation>
    <scope>NUCLEOTIDE SEQUENCE [LARGE SCALE GENOMIC DNA]</scope>
    <source>
        <strain evidence="8">IBCAS-2021</strain>
        <tissue evidence="8">Leaf</tissue>
    </source>
</reference>
<evidence type="ECO:0000313" key="9">
    <source>
        <dbReference type="Proteomes" id="UP000825729"/>
    </source>
</evidence>
<evidence type="ECO:0000256" key="3">
    <source>
        <dbReference type="ARBA" id="ARBA00022694"/>
    </source>
</evidence>
<evidence type="ECO:0000256" key="1">
    <source>
        <dbReference type="ARBA" id="ARBA00013267"/>
    </source>
</evidence>
<comment type="caution">
    <text evidence="8">The sequence shown here is derived from an EMBL/GenBank/DDBJ whole genome shotgun (WGS) entry which is preliminary data.</text>
</comment>
<dbReference type="PANTHER" id="PTHR43033:SF5">
    <property type="entry name" value="TRNA(ILE)-LYSIDINE SYNTHETASE"/>
    <property type="match status" value="1"/>
</dbReference>
<dbReference type="NCBIfam" id="TIGR02432">
    <property type="entry name" value="lysidine_TilS_N"/>
    <property type="match status" value="1"/>
</dbReference>
<keyword evidence="4" id="KW-0547">Nucleotide-binding</keyword>
<evidence type="ECO:0000313" key="8">
    <source>
        <dbReference type="EMBL" id="KAG9456084.1"/>
    </source>
</evidence>
<keyword evidence="9" id="KW-1185">Reference proteome</keyword>
<evidence type="ECO:0000256" key="6">
    <source>
        <dbReference type="ARBA" id="ARBA00048539"/>
    </source>
</evidence>
<accession>A0AAV7F656</accession>
<dbReference type="HAMAP" id="MF_01161">
    <property type="entry name" value="tRNA_Ile_lys_synt"/>
    <property type="match status" value="1"/>
</dbReference>
<dbReference type="InterPro" id="IPR012795">
    <property type="entry name" value="tRNA_Ile_lys_synt_N"/>
</dbReference>
<evidence type="ECO:0000256" key="2">
    <source>
        <dbReference type="ARBA" id="ARBA00022598"/>
    </source>
</evidence>
<dbReference type="GO" id="GO:0008033">
    <property type="term" value="P:tRNA processing"/>
    <property type="evidence" value="ECO:0007669"/>
    <property type="project" value="UniProtKB-KW"/>
</dbReference>
<protein>
    <recommendedName>
        <fullName evidence="1">tRNA(Ile)-lysidine synthetase</fullName>
        <ecNumber evidence="1">6.3.4.19</ecNumber>
    </recommendedName>
</protein>
<dbReference type="CDD" id="cd01992">
    <property type="entry name" value="TilS_N"/>
    <property type="match status" value="1"/>
</dbReference>
<dbReference type="EC" id="6.3.4.19" evidence="1"/>
<dbReference type="InterPro" id="IPR012094">
    <property type="entry name" value="tRNA_Ile_lys_synt"/>
</dbReference>
<feature type="domain" description="tRNA(Ile)-lysidine/2-thiocytidine synthase N-terminal" evidence="7">
    <location>
        <begin position="71"/>
        <end position="276"/>
    </location>
</feature>
<comment type="catalytic activity">
    <reaction evidence="6">
        <text>cytidine(34) in tRNA(Ile2) + L-lysine + ATP = lysidine(34) in tRNA(Ile2) + AMP + diphosphate + H(+)</text>
        <dbReference type="Rhea" id="RHEA:43744"/>
        <dbReference type="Rhea" id="RHEA-COMP:10625"/>
        <dbReference type="Rhea" id="RHEA-COMP:10670"/>
        <dbReference type="ChEBI" id="CHEBI:15378"/>
        <dbReference type="ChEBI" id="CHEBI:30616"/>
        <dbReference type="ChEBI" id="CHEBI:32551"/>
        <dbReference type="ChEBI" id="CHEBI:33019"/>
        <dbReference type="ChEBI" id="CHEBI:82748"/>
        <dbReference type="ChEBI" id="CHEBI:83665"/>
        <dbReference type="ChEBI" id="CHEBI:456215"/>
        <dbReference type="EC" id="6.3.4.19"/>
    </reaction>
</comment>
<dbReference type="EMBL" id="JAINDJ010000002">
    <property type="protein sequence ID" value="KAG9456084.1"/>
    <property type="molecule type" value="Genomic_DNA"/>
</dbReference>
<evidence type="ECO:0000259" key="7">
    <source>
        <dbReference type="Pfam" id="PF01171"/>
    </source>
</evidence>
<proteinExistence type="inferred from homology"/>
<dbReference type="GO" id="GO:0005524">
    <property type="term" value="F:ATP binding"/>
    <property type="evidence" value="ECO:0007669"/>
    <property type="project" value="UniProtKB-KW"/>
</dbReference>
<keyword evidence="3" id="KW-0819">tRNA processing</keyword>
<dbReference type="InterPro" id="IPR011063">
    <property type="entry name" value="TilS/TtcA_N"/>
</dbReference>
<dbReference type="Proteomes" id="UP000825729">
    <property type="component" value="Unassembled WGS sequence"/>
</dbReference>
<dbReference type="Pfam" id="PF01171">
    <property type="entry name" value="ATP_bind_3"/>
    <property type="match status" value="1"/>
</dbReference>
<name>A0AAV7F656_ARIFI</name>
<keyword evidence="2" id="KW-0436">Ligase</keyword>
<organism evidence="8 9">
    <name type="scientific">Aristolochia fimbriata</name>
    <name type="common">White veined hardy Dutchman's pipe vine</name>
    <dbReference type="NCBI Taxonomy" id="158543"/>
    <lineage>
        <taxon>Eukaryota</taxon>
        <taxon>Viridiplantae</taxon>
        <taxon>Streptophyta</taxon>
        <taxon>Embryophyta</taxon>
        <taxon>Tracheophyta</taxon>
        <taxon>Spermatophyta</taxon>
        <taxon>Magnoliopsida</taxon>
        <taxon>Magnoliidae</taxon>
        <taxon>Piperales</taxon>
        <taxon>Aristolochiaceae</taxon>
        <taxon>Aristolochia</taxon>
    </lineage>
</organism>